<dbReference type="InterPro" id="IPR036291">
    <property type="entry name" value="NAD(P)-bd_dom_sf"/>
</dbReference>
<dbReference type="SUPFAM" id="SSF52283">
    <property type="entry name" value="Formate/glycerate dehydrogenase catalytic domain-like"/>
    <property type="match status" value="1"/>
</dbReference>
<evidence type="ECO:0000256" key="3">
    <source>
        <dbReference type="ARBA" id="ARBA00023027"/>
    </source>
</evidence>
<proteinExistence type="inferred from homology"/>
<dbReference type="Pfam" id="PF02826">
    <property type="entry name" value="2-Hacid_dh_C"/>
    <property type="match status" value="1"/>
</dbReference>
<accession>A0A0F6ADY5</accession>
<dbReference type="SUPFAM" id="SSF51735">
    <property type="entry name" value="NAD(P)-binding Rossmann-fold domains"/>
    <property type="match status" value="1"/>
</dbReference>
<comment type="caution">
    <text evidence="7">The sequence shown here is derived from an EMBL/GenBank/DDBJ whole genome shotgun (WGS) entry which is preliminary data.</text>
</comment>
<dbReference type="AlphaFoldDB" id="A0A0F6ADY5"/>
<evidence type="ECO:0000313" key="8">
    <source>
        <dbReference type="Proteomes" id="UP000033434"/>
    </source>
</evidence>
<evidence type="ECO:0008006" key="9">
    <source>
        <dbReference type="Google" id="ProtNLM"/>
    </source>
</evidence>
<gene>
    <name evidence="7" type="ORF">N479_11505</name>
</gene>
<dbReference type="Gene3D" id="3.40.50.720">
    <property type="entry name" value="NAD(P)-binding Rossmann-like Domain"/>
    <property type="match status" value="2"/>
</dbReference>
<evidence type="ECO:0000259" key="5">
    <source>
        <dbReference type="Pfam" id="PF00389"/>
    </source>
</evidence>
<keyword evidence="3" id="KW-0520">NAD</keyword>
<dbReference type="GO" id="GO:0016616">
    <property type="term" value="F:oxidoreductase activity, acting on the CH-OH group of donors, NAD or NADP as acceptor"/>
    <property type="evidence" value="ECO:0007669"/>
    <property type="project" value="InterPro"/>
</dbReference>
<dbReference type="PATRIC" id="fig|1129367.4.peg.2091"/>
<dbReference type="PANTHER" id="PTHR43761:SF1">
    <property type="entry name" value="D-ISOMER SPECIFIC 2-HYDROXYACID DEHYDROGENASE CATALYTIC DOMAIN-CONTAINING PROTEIN-RELATED"/>
    <property type="match status" value="1"/>
</dbReference>
<dbReference type="InterPro" id="IPR006140">
    <property type="entry name" value="D-isomer_DH_NAD-bd"/>
</dbReference>
<comment type="similarity">
    <text evidence="1 4">Belongs to the D-isomer specific 2-hydroxyacid dehydrogenase family.</text>
</comment>
<evidence type="ECO:0000259" key="6">
    <source>
        <dbReference type="Pfam" id="PF02826"/>
    </source>
</evidence>
<dbReference type="PANTHER" id="PTHR43761">
    <property type="entry name" value="D-ISOMER SPECIFIC 2-HYDROXYACID DEHYDROGENASE FAMILY PROTEIN (AFU_ORTHOLOGUE AFUA_1G13630)"/>
    <property type="match status" value="1"/>
</dbReference>
<sequence>MKKLLVTGDVDITQLAQLDCQICHLKEPKDEQQIIEALVDCHYYIIGGPEHCSEQFLNAAQVLELVVVLGTGTSSFIDLKAASNKGVEVMNTPKLNAQTVAQFAFATMIMRNTRFHFSWQKMQAGTWFQTPYKELAGSKIGLVGLGNINRALLALIRTVSDQPVYYHARSPKEALHDTHQLEFLELPELMSTCDLVVVSVTFNETTQSFIDERALANANQELDLLCFSSPHVICPTALRNALTTKTIRSAYMDGYYQEWLETPGVANDQYGLLSLEPSVFMATTHIAAQSREAIQALLAKAVDNIKQHERSRHGRL</sequence>
<evidence type="ECO:0000313" key="7">
    <source>
        <dbReference type="EMBL" id="KKE84031.1"/>
    </source>
</evidence>
<dbReference type="Proteomes" id="UP000033434">
    <property type="component" value="Unassembled WGS sequence"/>
</dbReference>
<dbReference type="InterPro" id="IPR006139">
    <property type="entry name" value="D-isomer_2_OHA_DH_cat_dom"/>
</dbReference>
<feature type="domain" description="D-isomer specific 2-hydroxyacid dehydrogenase NAD-binding" evidence="6">
    <location>
        <begin position="106"/>
        <end position="263"/>
    </location>
</feature>
<dbReference type="EMBL" id="AUXW01000139">
    <property type="protein sequence ID" value="KKE84031.1"/>
    <property type="molecule type" value="Genomic_DNA"/>
</dbReference>
<dbReference type="RefSeq" id="WP_046355761.1">
    <property type="nucleotide sequence ID" value="NZ_AUXW01000139.1"/>
</dbReference>
<feature type="domain" description="D-isomer specific 2-hydroxyacid dehydrogenase catalytic" evidence="5">
    <location>
        <begin position="22"/>
        <end position="309"/>
    </location>
</feature>
<keyword evidence="2 4" id="KW-0560">Oxidoreductase</keyword>
<name>A0A0F6ADY5_9GAMM</name>
<reference evidence="7 8" key="1">
    <citation type="journal article" date="2015" name="BMC Genomics">
        <title>Genome mining reveals unlocked bioactive potential of marine Gram-negative bacteria.</title>
        <authorList>
            <person name="Machado H."/>
            <person name="Sonnenschein E.C."/>
            <person name="Melchiorsen J."/>
            <person name="Gram L."/>
        </authorList>
    </citation>
    <scope>NUCLEOTIDE SEQUENCE [LARGE SCALE GENOMIC DNA]</scope>
    <source>
        <strain evidence="7 8">S4054</strain>
    </source>
</reference>
<dbReference type="InterPro" id="IPR050418">
    <property type="entry name" value="D-iso_2-hydroxyacid_DH_PdxB"/>
</dbReference>
<dbReference type="GO" id="GO:0051287">
    <property type="term" value="F:NAD binding"/>
    <property type="evidence" value="ECO:0007669"/>
    <property type="project" value="InterPro"/>
</dbReference>
<protein>
    <recommendedName>
        <fullName evidence="9">D-isomer specific 2-hydroxyacid dehydrogenase NAD-binding domain-containing protein</fullName>
    </recommendedName>
</protein>
<organism evidence="7 8">
    <name type="scientific">Pseudoalteromonas luteoviolacea S4054</name>
    <dbReference type="NCBI Taxonomy" id="1129367"/>
    <lineage>
        <taxon>Bacteria</taxon>
        <taxon>Pseudomonadati</taxon>
        <taxon>Pseudomonadota</taxon>
        <taxon>Gammaproteobacteria</taxon>
        <taxon>Alteromonadales</taxon>
        <taxon>Pseudoalteromonadaceae</taxon>
        <taxon>Pseudoalteromonas</taxon>
    </lineage>
</organism>
<dbReference type="Pfam" id="PF00389">
    <property type="entry name" value="2-Hacid_dh"/>
    <property type="match status" value="1"/>
</dbReference>
<evidence type="ECO:0000256" key="1">
    <source>
        <dbReference type="ARBA" id="ARBA00005854"/>
    </source>
</evidence>
<evidence type="ECO:0000256" key="4">
    <source>
        <dbReference type="RuleBase" id="RU003719"/>
    </source>
</evidence>
<evidence type="ECO:0000256" key="2">
    <source>
        <dbReference type="ARBA" id="ARBA00023002"/>
    </source>
</evidence>